<dbReference type="EMBL" id="CM029038">
    <property type="protein sequence ID" value="KAG2651432.1"/>
    <property type="molecule type" value="Genomic_DNA"/>
</dbReference>
<dbReference type="Proteomes" id="UP000823388">
    <property type="component" value="Chromosome 1N"/>
</dbReference>
<evidence type="ECO:0000313" key="3">
    <source>
        <dbReference type="Proteomes" id="UP000823388"/>
    </source>
</evidence>
<sequence length="144" mass="15216">MSRRCATPSARAPRTRGSSAARRCSGSREGPVQRRAPAAAAHAARLRHPGPLHYVRNHSTVPRADWATWTVEVTGLVRRPARLAMADLAGGFRAGAPRHARLLQRPAQGAEHGAADAGLQLGPRRRVHLGGAARRSATCCAGAC</sequence>
<gene>
    <name evidence="2" type="ORF">PVAP13_1NG448219</name>
</gene>
<keyword evidence="3" id="KW-1185">Reference proteome</keyword>
<dbReference type="PANTHER" id="PTHR19372">
    <property type="entry name" value="SULFITE REDUCTASE"/>
    <property type="match status" value="1"/>
</dbReference>
<evidence type="ECO:0000313" key="2">
    <source>
        <dbReference type="EMBL" id="KAG2651432.1"/>
    </source>
</evidence>
<protein>
    <submittedName>
        <fullName evidence="2">Uncharacterized protein</fullName>
    </submittedName>
</protein>
<accession>A0A8T0WQM5</accession>
<feature type="compositionally biased region" description="Low complexity" evidence="1">
    <location>
        <begin position="16"/>
        <end position="43"/>
    </location>
</feature>
<proteinExistence type="predicted"/>
<evidence type="ECO:0000256" key="1">
    <source>
        <dbReference type="SAM" id="MobiDB-lite"/>
    </source>
</evidence>
<dbReference type="InterPro" id="IPR036374">
    <property type="entry name" value="OxRdtase_Mopterin-bd_sf"/>
</dbReference>
<reference evidence="2" key="1">
    <citation type="submission" date="2020-05" db="EMBL/GenBank/DDBJ databases">
        <title>WGS assembly of Panicum virgatum.</title>
        <authorList>
            <person name="Lovell J.T."/>
            <person name="Jenkins J."/>
            <person name="Shu S."/>
            <person name="Juenger T.E."/>
            <person name="Schmutz J."/>
        </authorList>
    </citation>
    <scope>NUCLEOTIDE SEQUENCE</scope>
    <source>
        <strain evidence="2">AP13</strain>
    </source>
</reference>
<comment type="caution">
    <text evidence="2">The sequence shown here is derived from an EMBL/GenBank/DDBJ whole genome shotgun (WGS) entry which is preliminary data.</text>
</comment>
<dbReference type="GO" id="GO:0043546">
    <property type="term" value="F:molybdopterin cofactor binding"/>
    <property type="evidence" value="ECO:0007669"/>
    <property type="project" value="TreeGrafter"/>
</dbReference>
<feature type="region of interest" description="Disordered" evidence="1">
    <location>
        <begin position="1"/>
        <end position="48"/>
    </location>
</feature>
<organism evidence="2 3">
    <name type="scientific">Panicum virgatum</name>
    <name type="common">Blackwell switchgrass</name>
    <dbReference type="NCBI Taxonomy" id="38727"/>
    <lineage>
        <taxon>Eukaryota</taxon>
        <taxon>Viridiplantae</taxon>
        <taxon>Streptophyta</taxon>
        <taxon>Embryophyta</taxon>
        <taxon>Tracheophyta</taxon>
        <taxon>Spermatophyta</taxon>
        <taxon>Magnoliopsida</taxon>
        <taxon>Liliopsida</taxon>
        <taxon>Poales</taxon>
        <taxon>Poaceae</taxon>
        <taxon>PACMAD clade</taxon>
        <taxon>Panicoideae</taxon>
        <taxon>Panicodae</taxon>
        <taxon>Paniceae</taxon>
        <taxon>Panicinae</taxon>
        <taxon>Panicum</taxon>
        <taxon>Panicum sect. Hiantes</taxon>
    </lineage>
</organism>
<dbReference type="GO" id="GO:0006790">
    <property type="term" value="P:sulfur compound metabolic process"/>
    <property type="evidence" value="ECO:0007669"/>
    <property type="project" value="TreeGrafter"/>
</dbReference>
<dbReference type="GO" id="GO:0020037">
    <property type="term" value="F:heme binding"/>
    <property type="evidence" value="ECO:0007669"/>
    <property type="project" value="TreeGrafter"/>
</dbReference>
<dbReference type="AlphaFoldDB" id="A0A8T0WQM5"/>
<dbReference type="PANTHER" id="PTHR19372:SF16">
    <property type="entry name" value="NITRATE REDUCTASE"/>
    <property type="match status" value="1"/>
</dbReference>
<dbReference type="Gene3D" id="3.90.420.10">
    <property type="entry name" value="Oxidoreductase, molybdopterin-binding domain"/>
    <property type="match status" value="1"/>
</dbReference>
<dbReference type="GO" id="GO:0008482">
    <property type="term" value="F:sulfite oxidase activity"/>
    <property type="evidence" value="ECO:0007669"/>
    <property type="project" value="TreeGrafter"/>
</dbReference>
<dbReference type="SUPFAM" id="SSF56524">
    <property type="entry name" value="Oxidoreductase molybdopterin-binding domain"/>
    <property type="match status" value="1"/>
</dbReference>
<name>A0A8T0WQM5_PANVG</name>